<name>A0A382MGU2_9ZZZZ</name>
<accession>A0A382MGU2</accession>
<gene>
    <name evidence="1" type="ORF">METZ01_LOCUS300724</name>
</gene>
<dbReference type="AlphaFoldDB" id="A0A382MGU2"/>
<reference evidence="1" key="1">
    <citation type="submission" date="2018-05" db="EMBL/GenBank/DDBJ databases">
        <authorList>
            <person name="Lanie J.A."/>
            <person name="Ng W.-L."/>
            <person name="Kazmierczak K.M."/>
            <person name="Andrzejewski T.M."/>
            <person name="Davidsen T.M."/>
            <person name="Wayne K.J."/>
            <person name="Tettelin H."/>
            <person name="Glass J.I."/>
            <person name="Rusch D."/>
            <person name="Podicherti R."/>
            <person name="Tsui H.-C.T."/>
            <person name="Winkler M.E."/>
        </authorList>
    </citation>
    <scope>NUCLEOTIDE SEQUENCE</scope>
</reference>
<protein>
    <submittedName>
        <fullName evidence="1">Uncharacterized protein</fullName>
    </submittedName>
</protein>
<sequence length="23" mass="2633">MEYYEKDQLCKVGGITNSVKDVI</sequence>
<evidence type="ECO:0000313" key="1">
    <source>
        <dbReference type="EMBL" id="SVC47870.1"/>
    </source>
</evidence>
<dbReference type="EMBL" id="UINC01093442">
    <property type="protein sequence ID" value="SVC47870.1"/>
    <property type="molecule type" value="Genomic_DNA"/>
</dbReference>
<proteinExistence type="predicted"/>
<feature type="non-terminal residue" evidence="1">
    <location>
        <position position="23"/>
    </location>
</feature>
<organism evidence="1">
    <name type="scientific">marine metagenome</name>
    <dbReference type="NCBI Taxonomy" id="408172"/>
    <lineage>
        <taxon>unclassified sequences</taxon>
        <taxon>metagenomes</taxon>
        <taxon>ecological metagenomes</taxon>
    </lineage>
</organism>